<dbReference type="AlphaFoldDB" id="A0A9D5DPQ0"/>
<dbReference type="Proteomes" id="UP001067231">
    <property type="component" value="Unassembled WGS sequence"/>
</dbReference>
<proteinExistence type="predicted"/>
<dbReference type="PROSITE" id="PS51614">
    <property type="entry name" value="SAM_MT_ADRIFT"/>
    <property type="match status" value="1"/>
</dbReference>
<sequence length="1185" mass="136665">MVKPEFRIYSFPPCETIKLQIPLSRTPCSNCSSKGYECYCDTIKEGLGKSEGYSIRELDSLKSQLDSVRNELDLIDINVWQSFTRATNIAQDVIYKLRDIPVELATTGWCKLYEILHYFRWHEYINENEYHSMHLCECPGGFISALNHYLHSNVINKRQRLGSSKLHWEWKANSLNPYFEGNNPNSILTDDIIYRDTYRAWNMGVDDSGDITNVCNIDYIWQKTSKNTKNVWLADLVTADGSLDIQYSPNDQEKLTSSIQYCETVCALGILRKHGSFIIKCFNILHHTTISIIALLCYCFQNVHIVKPVMSKGGSGEIYVVAMDFQGVRSVMLKALISHFEGNKDSFHEFSLFPREWLTEEFIEQCITAATLFSRWQIDHITQNLLKFKTFVVNNPGYKKIKLFDSEITESTNNKDNSGEFLEQNKDEFVKEKRFLEYGISKRDKRIFALEYIQSLSISSIPQSQYILPNLQHRKEYLNSTSLSRKGGDRNRVQGIFIDRKYAFQQYMKLQEIRSELYCPSISFLEAANNSKISKKKLLFFVEDTLSPEQNTDHENSDLMHNHGLPRIPLKKKMDIEPQITHLLPKERLPCKVSPKWFFWSKDDIDYQRLVDRLKSQTYMFESENFFKKVQNFTCVSLQMSPYCDEDLIQRYCETITAIKSPINKITFGIDSCVHNELYDNKLRWTTIPFDTSKVLVQKENIDQMDSSVSEHKLEASFCRDSILNANIIDDLPLYCQIPANIHILGLFETIRELKRSVCSEQYTMSEYLSRINKYAEIYNGVTYHEVLDDPSKFPLTYLLHIGSSSPKNGAVVILSDDETDQFSKYKRKSTSNILDGLIFADISKESKYCNQYKQIISTITEDYGIKKSEYELIYIDSYSHLVPTFSLGQFEIEENFNLITNIMIALNLITYGGNIIISLKTALTRFTAGIIIVLSSVFGKIALSKPYSSSSPCYSNIYLICSGFKDNSNTLSRHFFQFLWDVYSINNKEKSSIVQCVPPTLFASDKFLHWLKEFNNEAIQREIELLEAVIEHQESSENIGLSISDCSNGSIDSVCSLNWSDITNRACIQREILRYVLIGSDVLGSDKTSLNLGIKHIICDRNSQVEMVQDMHTTLDEESKNHADLQIPQDDIFSNLTDQIVSNQSKEIVSHTNLDPFEDLTISNEIDIFCNTPEVEQNDPFIQN</sequence>
<keyword evidence="5" id="KW-0949">S-adenosyl-L-methionine</keyword>
<protein>
    <recommendedName>
        <fullName evidence="2">Cap-specific mRNA (nucleoside-2'-O-)-methyltransferase 2</fullName>
        <ecNumber evidence="1">2.1.1.296</ecNumber>
    </recommendedName>
</protein>
<dbReference type="SUPFAM" id="SSF53335">
    <property type="entry name" value="S-adenosyl-L-methionine-dependent methyltransferases"/>
    <property type="match status" value="1"/>
</dbReference>
<evidence type="ECO:0000256" key="3">
    <source>
        <dbReference type="ARBA" id="ARBA00022603"/>
    </source>
</evidence>
<keyword evidence="4" id="KW-0808">Transferase</keyword>
<organism evidence="8">
    <name type="scientific">Cryptosporidium canis</name>
    <dbReference type="NCBI Taxonomy" id="195482"/>
    <lineage>
        <taxon>Eukaryota</taxon>
        <taxon>Sar</taxon>
        <taxon>Alveolata</taxon>
        <taxon>Apicomplexa</taxon>
        <taxon>Conoidasida</taxon>
        <taxon>Coccidia</taxon>
        <taxon>Eucoccidiorida</taxon>
        <taxon>Eimeriorina</taxon>
        <taxon>Cryptosporidiidae</taxon>
        <taxon>Cryptosporidium</taxon>
    </lineage>
</organism>
<dbReference type="EC" id="2.1.1.296" evidence="1"/>
<accession>A0A9D5DPQ0</accession>
<dbReference type="PANTHER" id="PTHR16121:SF2">
    <property type="entry name" value="CAP-SPECIFIC MRNA (NUCLEOSIDE-2'-O-)-METHYLTRANSFERASE 2"/>
    <property type="match status" value="1"/>
</dbReference>
<dbReference type="EMBL" id="JAPCXC010000017">
    <property type="protein sequence ID" value="KAJ1611213.1"/>
    <property type="molecule type" value="Genomic_DNA"/>
</dbReference>
<evidence type="ECO:0000256" key="6">
    <source>
        <dbReference type="ARBA" id="ARBA00049477"/>
    </source>
</evidence>
<dbReference type="InterPro" id="IPR050851">
    <property type="entry name" value="mRNA_Cap_2O-Ribose_MeTrfase"/>
</dbReference>
<reference evidence="8" key="1">
    <citation type="submission" date="2022-10" db="EMBL/GenBank/DDBJ databases">
        <title>Adaptive evolution leads to modifications in subtelomeric GC content in a zoonotic Cryptosporidium species.</title>
        <authorList>
            <person name="Li J."/>
            <person name="Feng Y."/>
            <person name="Xiao L."/>
        </authorList>
    </citation>
    <scope>NUCLEOTIDE SEQUENCE</scope>
    <source>
        <strain evidence="8">33844</strain>
    </source>
</reference>
<evidence type="ECO:0000256" key="5">
    <source>
        <dbReference type="ARBA" id="ARBA00022691"/>
    </source>
</evidence>
<dbReference type="GO" id="GO:0003676">
    <property type="term" value="F:nucleic acid binding"/>
    <property type="evidence" value="ECO:0007669"/>
    <property type="project" value="UniProtKB-UniRule"/>
</dbReference>
<dbReference type="GO" id="GO:0120550">
    <property type="term" value="F:methyltransferase cap2 activity"/>
    <property type="evidence" value="ECO:0007669"/>
    <property type="project" value="UniProtKB-EC"/>
</dbReference>
<dbReference type="PANTHER" id="PTHR16121">
    <property type="entry name" value="CAP-SPECIFIC MRNA (NUCLEOSIDE-2'-O-)-METHYLTRANSFERASE 1-RELATED"/>
    <property type="match status" value="1"/>
</dbReference>
<dbReference type="Gene3D" id="3.40.50.12760">
    <property type="match status" value="2"/>
</dbReference>
<dbReference type="InterPro" id="IPR029063">
    <property type="entry name" value="SAM-dependent_MTases_sf"/>
</dbReference>
<dbReference type="OrthoDB" id="429597at2759"/>
<evidence type="ECO:0000256" key="1">
    <source>
        <dbReference type="ARBA" id="ARBA00012770"/>
    </source>
</evidence>
<feature type="domain" description="Adrift-type SAM-dependent 2'-O-MTase" evidence="7">
    <location>
        <begin position="103"/>
        <end position="327"/>
    </location>
</feature>
<dbReference type="InterPro" id="IPR002877">
    <property type="entry name" value="RNA_MeTrfase_FtsJ_dom"/>
</dbReference>
<gene>
    <name evidence="8" type="ORF">OJ253_909</name>
</gene>
<dbReference type="GO" id="GO:0032259">
    <property type="term" value="P:methylation"/>
    <property type="evidence" value="ECO:0007669"/>
    <property type="project" value="UniProtKB-KW"/>
</dbReference>
<dbReference type="GO" id="GO:0006370">
    <property type="term" value="P:7-methylguanosine mRNA capping"/>
    <property type="evidence" value="ECO:0007669"/>
    <property type="project" value="UniProtKB-UniRule"/>
</dbReference>
<evidence type="ECO:0000256" key="2">
    <source>
        <dbReference type="ARBA" id="ARBA00021134"/>
    </source>
</evidence>
<dbReference type="GO" id="GO:0004483">
    <property type="term" value="F:methyltransferase cap1 activity"/>
    <property type="evidence" value="ECO:0007669"/>
    <property type="project" value="UniProtKB-UniRule"/>
</dbReference>
<dbReference type="GO" id="GO:0016556">
    <property type="term" value="P:mRNA modification"/>
    <property type="evidence" value="ECO:0007669"/>
    <property type="project" value="UniProtKB-UniRule"/>
</dbReference>
<comment type="caution">
    <text evidence="8">The sequence shown here is derived from an EMBL/GenBank/DDBJ whole genome shotgun (WGS) entry which is preliminary data.</text>
</comment>
<evidence type="ECO:0000313" key="8">
    <source>
        <dbReference type="EMBL" id="KAJ1611213.1"/>
    </source>
</evidence>
<evidence type="ECO:0000259" key="7">
    <source>
        <dbReference type="PROSITE" id="PS51614"/>
    </source>
</evidence>
<comment type="catalytic activity">
    <reaction evidence="6">
        <text>a 5'-end (N(7)-methyl 5'-triphosphoguanosine)-(2'-O-methyl-ribonucleoside)-(ribonucleotide) in mRNA + S-adenosyl-L-methionine = a 5'-end (N(7)-methyl 5'-triphosphoguanosine)-(2'-O-methyl-ribonucleoside)-(2'-O-methyl-ribonucleotide) in mRNA + S-adenosyl-L-homocysteine + H(+)</text>
        <dbReference type="Rhea" id="RHEA:67024"/>
        <dbReference type="Rhea" id="RHEA-COMP:17169"/>
        <dbReference type="Rhea" id="RHEA-COMP:17170"/>
        <dbReference type="ChEBI" id="CHEBI:15378"/>
        <dbReference type="ChEBI" id="CHEBI:57856"/>
        <dbReference type="ChEBI" id="CHEBI:59789"/>
        <dbReference type="ChEBI" id="CHEBI:167612"/>
        <dbReference type="ChEBI" id="CHEBI:167614"/>
        <dbReference type="EC" id="2.1.1.296"/>
    </reaction>
</comment>
<keyword evidence="3 8" id="KW-0489">Methyltransferase</keyword>
<dbReference type="Pfam" id="PF01728">
    <property type="entry name" value="FtsJ"/>
    <property type="match status" value="1"/>
</dbReference>
<dbReference type="GO" id="GO:0005634">
    <property type="term" value="C:nucleus"/>
    <property type="evidence" value="ECO:0007669"/>
    <property type="project" value="UniProtKB-SubCell"/>
</dbReference>
<name>A0A9D5DPQ0_9CRYT</name>
<dbReference type="GO" id="GO:0005737">
    <property type="term" value="C:cytoplasm"/>
    <property type="evidence" value="ECO:0007669"/>
    <property type="project" value="TreeGrafter"/>
</dbReference>
<dbReference type="InterPro" id="IPR025807">
    <property type="entry name" value="Adrift-typ_MeTrfase"/>
</dbReference>
<evidence type="ECO:0000256" key="4">
    <source>
        <dbReference type="ARBA" id="ARBA00022679"/>
    </source>
</evidence>